<evidence type="ECO:0000313" key="3">
    <source>
        <dbReference type="EMBL" id="MBC8591312.1"/>
    </source>
</evidence>
<dbReference type="InterPro" id="IPR009242">
    <property type="entry name" value="DUF896"/>
</dbReference>
<proteinExistence type="inferred from homology"/>
<dbReference type="GO" id="GO:0005737">
    <property type="term" value="C:cytoplasm"/>
    <property type="evidence" value="ECO:0007669"/>
    <property type="project" value="UniProtKB-SubCell"/>
</dbReference>
<organism evidence="3 4">
    <name type="scientific">Wansuia hejianensis</name>
    <dbReference type="NCBI Taxonomy" id="2763667"/>
    <lineage>
        <taxon>Bacteria</taxon>
        <taxon>Bacillati</taxon>
        <taxon>Bacillota</taxon>
        <taxon>Clostridia</taxon>
        <taxon>Lachnospirales</taxon>
        <taxon>Lachnospiraceae</taxon>
        <taxon>Wansuia</taxon>
    </lineage>
</organism>
<dbReference type="PANTHER" id="PTHR37300">
    <property type="entry name" value="UPF0291 PROTEIN CBO2609/CLC_2481"/>
    <property type="match status" value="1"/>
</dbReference>
<dbReference type="SUPFAM" id="SSF158221">
    <property type="entry name" value="YnzC-like"/>
    <property type="match status" value="1"/>
</dbReference>
<dbReference type="Pfam" id="PF05979">
    <property type="entry name" value="DUF896"/>
    <property type="match status" value="1"/>
</dbReference>
<evidence type="ECO:0000256" key="1">
    <source>
        <dbReference type="ARBA" id="ARBA00022490"/>
    </source>
</evidence>
<accession>A0A926II34</accession>
<name>A0A926II34_9FIRM</name>
<dbReference type="HAMAP" id="MF_01103">
    <property type="entry name" value="UPF0291"/>
    <property type="match status" value="1"/>
</dbReference>
<gene>
    <name evidence="3" type="ORF">H8689_09345</name>
</gene>
<keyword evidence="4" id="KW-1185">Reference proteome</keyword>
<comment type="subcellular location">
    <subcellularLocation>
        <location evidence="2">Cytoplasm</location>
    </subcellularLocation>
</comment>
<evidence type="ECO:0000313" key="4">
    <source>
        <dbReference type="Proteomes" id="UP000601522"/>
    </source>
</evidence>
<dbReference type="Proteomes" id="UP000601522">
    <property type="component" value="Unassembled WGS sequence"/>
</dbReference>
<comment type="similarity">
    <text evidence="2">Belongs to the UPF0291 family.</text>
</comment>
<comment type="caution">
    <text evidence="3">The sequence shown here is derived from an EMBL/GenBank/DDBJ whole genome shotgun (WGS) entry which is preliminary data.</text>
</comment>
<dbReference type="Gene3D" id="1.10.287.540">
    <property type="entry name" value="Helix hairpin bin"/>
    <property type="match status" value="1"/>
</dbReference>
<dbReference type="AlphaFoldDB" id="A0A926II34"/>
<keyword evidence="1 2" id="KW-0963">Cytoplasm</keyword>
<protein>
    <recommendedName>
        <fullName evidence="2">UPF0291 protein H8689_09345</fullName>
    </recommendedName>
</protein>
<dbReference type="RefSeq" id="WP_249324180.1">
    <property type="nucleotide sequence ID" value="NZ_JACRTK010000004.1"/>
</dbReference>
<sequence>MDNLLNRINQLAHKSKTQGLTEDEKLEQIRLRQEYIKGFRASFKDTLMNVKVVDPMGNDVTPEKLIKEQNKKKN</sequence>
<evidence type="ECO:0000256" key="2">
    <source>
        <dbReference type="HAMAP-Rule" id="MF_01103"/>
    </source>
</evidence>
<dbReference type="PANTHER" id="PTHR37300:SF2">
    <property type="entry name" value="UPF0291 PROTEIN BC_1827"/>
    <property type="match status" value="1"/>
</dbReference>
<dbReference type="EMBL" id="JACRTK010000004">
    <property type="protein sequence ID" value="MBC8591312.1"/>
    <property type="molecule type" value="Genomic_DNA"/>
</dbReference>
<reference evidence="3 4" key="1">
    <citation type="submission" date="2020-08" db="EMBL/GenBank/DDBJ databases">
        <title>Genome public.</title>
        <authorList>
            <person name="Liu C."/>
            <person name="Sun Q."/>
        </authorList>
    </citation>
    <scope>NUCLEOTIDE SEQUENCE [LARGE SCALE GENOMIC DNA]</scope>
    <source>
        <strain evidence="3 4">NSJ-26</strain>
    </source>
</reference>